<dbReference type="InterPro" id="IPR002912">
    <property type="entry name" value="ACT_dom"/>
</dbReference>
<keyword evidence="5" id="KW-0057">Aromatic amino acid biosynthesis</keyword>
<organism evidence="13 14">
    <name type="scientific">Solirubrobacter phytolaccae</name>
    <dbReference type="NCBI Taxonomy" id="1404360"/>
    <lineage>
        <taxon>Bacteria</taxon>
        <taxon>Bacillati</taxon>
        <taxon>Actinomycetota</taxon>
        <taxon>Thermoleophilia</taxon>
        <taxon>Solirubrobacterales</taxon>
        <taxon>Solirubrobacteraceae</taxon>
        <taxon>Solirubrobacter</taxon>
    </lineage>
</organism>
<dbReference type="CDD" id="cd13532">
    <property type="entry name" value="PBP2_PDT_like"/>
    <property type="match status" value="1"/>
</dbReference>
<feature type="domain" description="Prephenate dehydratase" evidence="11">
    <location>
        <begin position="5"/>
        <end position="184"/>
    </location>
</feature>
<dbReference type="EC" id="4.2.1.51" evidence="2"/>
<feature type="domain" description="ACT" evidence="12">
    <location>
        <begin position="202"/>
        <end position="279"/>
    </location>
</feature>
<dbReference type="Pfam" id="PF00800">
    <property type="entry name" value="PDT"/>
    <property type="match status" value="1"/>
</dbReference>
<keyword evidence="10" id="KW-0472">Membrane</keyword>
<dbReference type="PIRSF" id="PIRSF001500">
    <property type="entry name" value="Chor_mut_pdt_Ppr"/>
    <property type="match status" value="1"/>
</dbReference>
<feature type="site" description="Essential for prephenate dehydratase activity" evidence="9">
    <location>
        <position position="177"/>
    </location>
</feature>
<keyword evidence="10" id="KW-1133">Transmembrane helix</keyword>
<evidence type="ECO:0000256" key="3">
    <source>
        <dbReference type="ARBA" id="ARBA00021872"/>
    </source>
</evidence>
<evidence type="ECO:0000256" key="8">
    <source>
        <dbReference type="ARBA" id="ARBA00047848"/>
    </source>
</evidence>
<dbReference type="InterPro" id="IPR001086">
    <property type="entry name" value="Preph_deHydtase"/>
</dbReference>
<gene>
    <name evidence="13" type="primary">pheA</name>
    <name evidence="13" type="ORF">OJ997_28300</name>
</gene>
<dbReference type="PANTHER" id="PTHR21022:SF19">
    <property type="entry name" value="PREPHENATE DEHYDRATASE-RELATED"/>
    <property type="match status" value="1"/>
</dbReference>
<accession>A0A9X3NDS1</accession>
<comment type="caution">
    <text evidence="13">The sequence shown here is derived from an EMBL/GenBank/DDBJ whole genome shotgun (WGS) entry which is preliminary data.</text>
</comment>
<dbReference type="InterPro" id="IPR045865">
    <property type="entry name" value="ACT-like_dom_sf"/>
</dbReference>
<feature type="transmembrane region" description="Helical" evidence="10">
    <location>
        <begin position="201"/>
        <end position="229"/>
    </location>
</feature>
<dbReference type="Gene3D" id="3.40.190.10">
    <property type="entry name" value="Periplasmic binding protein-like II"/>
    <property type="match status" value="2"/>
</dbReference>
<dbReference type="GO" id="GO:0005737">
    <property type="term" value="C:cytoplasm"/>
    <property type="evidence" value="ECO:0007669"/>
    <property type="project" value="TreeGrafter"/>
</dbReference>
<dbReference type="RefSeq" id="WP_270028672.1">
    <property type="nucleotide sequence ID" value="NZ_JAPDDP010000071.1"/>
</dbReference>
<evidence type="ECO:0000259" key="12">
    <source>
        <dbReference type="PROSITE" id="PS51671"/>
    </source>
</evidence>
<evidence type="ECO:0000256" key="6">
    <source>
        <dbReference type="ARBA" id="ARBA00023222"/>
    </source>
</evidence>
<keyword evidence="10" id="KW-0812">Transmembrane</keyword>
<dbReference type="Gene3D" id="3.30.70.260">
    <property type="match status" value="1"/>
</dbReference>
<dbReference type="SUPFAM" id="SSF55021">
    <property type="entry name" value="ACT-like"/>
    <property type="match status" value="1"/>
</dbReference>
<evidence type="ECO:0000313" key="14">
    <source>
        <dbReference type="Proteomes" id="UP001147653"/>
    </source>
</evidence>
<evidence type="ECO:0000256" key="7">
    <source>
        <dbReference type="ARBA" id="ARBA00023239"/>
    </source>
</evidence>
<proteinExistence type="predicted"/>
<protein>
    <recommendedName>
        <fullName evidence="3">Prephenate dehydratase</fullName>
        <ecNumber evidence="2">4.2.1.51</ecNumber>
    </recommendedName>
</protein>
<dbReference type="EMBL" id="JAPDDP010000071">
    <property type="protein sequence ID" value="MDA0184244.1"/>
    <property type="molecule type" value="Genomic_DNA"/>
</dbReference>
<reference evidence="13" key="1">
    <citation type="submission" date="2022-10" db="EMBL/GenBank/DDBJ databases">
        <title>The WGS of Solirubrobacter phytolaccae KCTC 29190.</title>
        <authorList>
            <person name="Jiang Z."/>
        </authorList>
    </citation>
    <scope>NUCLEOTIDE SEQUENCE</scope>
    <source>
        <strain evidence="13">KCTC 29190</strain>
    </source>
</reference>
<keyword evidence="6" id="KW-0584">Phenylalanine biosynthesis</keyword>
<dbReference type="CDD" id="cd04905">
    <property type="entry name" value="ACT_CM-PDT"/>
    <property type="match status" value="1"/>
</dbReference>
<evidence type="ECO:0000256" key="2">
    <source>
        <dbReference type="ARBA" id="ARBA00013147"/>
    </source>
</evidence>
<dbReference type="PROSITE" id="PS51171">
    <property type="entry name" value="PREPHENATE_DEHYDR_3"/>
    <property type="match status" value="1"/>
</dbReference>
<name>A0A9X3NDS1_9ACTN</name>
<sequence length="280" mass="29486">MPLLRVAYLGPPGTVSDEALTAAAPALEGVPLPTLRDVVMSVQEGRFERALVPIENALEGGVDPVLDCLALEAHDVAIIGEVVHPVSYCLAAGRELAFDEVTVVLSHPQALGQCQTWIATNLPHARVVPAVSTADAVREVATDTTGTRVAIGPRLAARHYGALMLAEDLEDDPGNATRFGWLARAEAAPAPPPDGPGKTMLIFWGAGSASPGWLVSCLAVFAFAGVNLVRIESRPLRRKMGEYMFFLDLEGSTGTPAVESAVADLHKHAEVVRVLGSFGT</sequence>
<dbReference type="SUPFAM" id="SSF53850">
    <property type="entry name" value="Periplasmic binding protein-like II"/>
    <property type="match status" value="1"/>
</dbReference>
<dbReference type="InterPro" id="IPR008242">
    <property type="entry name" value="Chor_mutase/pphenate_deHydtase"/>
</dbReference>
<evidence type="ECO:0000313" key="13">
    <source>
        <dbReference type="EMBL" id="MDA0184244.1"/>
    </source>
</evidence>
<evidence type="ECO:0000256" key="9">
    <source>
        <dbReference type="PIRSR" id="PIRSR001500-2"/>
    </source>
</evidence>
<evidence type="ECO:0000256" key="4">
    <source>
        <dbReference type="ARBA" id="ARBA00022605"/>
    </source>
</evidence>
<dbReference type="AlphaFoldDB" id="A0A9X3NDS1"/>
<keyword evidence="7 13" id="KW-0456">Lyase</keyword>
<dbReference type="GO" id="GO:0009094">
    <property type="term" value="P:L-phenylalanine biosynthetic process"/>
    <property type="evidence" value="ECO:0007669"/>
    <property type="project" value="UniProtKB-KW"/>
</dbReference>
<evidence type="ECO:0000256" key="1">
    <source>
        <dbReference type="ARBA" id="ARBA00004741"/>
    </source>
</evidence>
<evidence type="ECO:0000259" key="11">
    <source>
        <dbReference type="PROSITE" id="PS51171"/>
    </source>
</evidence>
<keyword evidence="4" id="KW-0028">Amino-acid biosynthesis</keyword>
<comment type="pathway">
    <text evidence="1">Amino-acid biosynthesis; L-phenylalanine biosynthesis; phenylpyruvate from prephenate: step 1/1.</text>
</comment>
<evidence type="ECO:0000256" key="10">
    <source>
        <dbReference type="SAM" id="Phobius"/>
    </source>
</evidence>
<dbReference type="GO" id="GO:0004664">
    <property type="term" value="F:prephenate dehydratase activity"/>
    <property type="evidence" value="ECO:0007669"/>
    <property type="project" value="UniProtKB-EC"/>
</dbReference>
<dbReference type="Proteomes" id="UP001147653">
    <property type="component" value="Unassembled WGS sequence"/>
</dbReference>
<dbReference type="PROSITE" id="PS51671">
    <property type="entry name" value="ACT"/>
    <property type="match status" value="1"/>
</dbReference>
<dbReference type="PANTHER" id="PTHR21022">
    <property type="entry name" value="PREPHENATE DEHYDRATASE P PROTEIN"/>
    <property type="match status" value="1"/>
</dbReference>
<comment type="catalytic activity">
    <reaction evidence="8">
        <text>prephenate + H(+) = 3-phenylpyruvate + CO2 + H2O</text>
        <dbReference type="Rhea" id="RHEA:21648"/>
        <dbReference type="ChEBI" id="CHEBI:15377"/>
        <dbReference type="ChEBI" id="CHEBI:15378"/>
        <dbReference type="ChEBI" id="CHEBI:16526"/>
        <dbReference type="ChEBI" id="CHEBI:18005"/>
        <dbReference type="ChEBI" id="CHEBI:29934"/>
        <dbReference type="EC" id="4.2.1.51"/>
    </reaction>
</comment>
<dbReference type="NCBIfam" id="NF008865">
    <property type="entry name" value="PRK11898.1"/>
    <property type="match status" value="1"/>
</dbReference>
<keyword evidence="14" id="KW-1185">Reference proteome</keyword>
<evidence type="ECO:0000256" key="5">
    <source>
        <dbReference type="ARBA" id="ARBA00023141"/>
    </source>
</evidence>